<comment type="function">
    <text evidence="6 8">Binds 23S rRNA and is also seen to make contacts with the A and possibly P site tRNAs.</text>
</comment>
<sequence>MLEPKKIKRRKQHRYRGAFGGKATRGTLLSFGTVGLKAQTGGELTARQIEAARRALTHSVQRGGKIWIRVFPHTPVSRKAAEVPMGSGKGSLEFYATIVHPGTMIFEMGGLEEAVAVAALRLAAYKLPIRTKIVTAAFFR</sequence>
<evidence type="ECO:0000313" key="9">
    <source>
        <dbReference type="EMBL" id="ALM12718.1"/>
    </source>
</evidence>
<organism evidence="9 10">
    <name type="scientific">Candidatus Peribacter riflensis</name>
    <dbReference type="NCBI Taxonomy" id="1735162"/>
    <lineage>
        <taxon>Bacteria</taxon>
        <taxon>Candidatus Peregrinibacteriota</taxon>
        <taxon>Candidatus Peribacteria</taxon>
        <taxon>Candidatus Peribacterales</taxon>
        <taxon>Candidatus Peribacteraceae</taxon>
        <taxon>Candidatus Peribacter</taxon>
    </lineage>
</organism>
<evidence type="ECO:0000313" key="10">
    <source>
        <dbReference type="Proteomes" id="UP000069135"/>
    </source>
</evidence>
<dbReference type="GO" id="GO:0006412">
    <property type="term" value="P:translation"/>
    <property type="evidence" value="ECO:0007669"/>
    <property type="project" value="UniProtKB-UniRule"/>
</dbReference>
<keyword evidence="6 8" id="KW-0694">RNA-binding</keyword>
<accession>A0A0S1SV66</accession>
<dbReference type="PANTHER" id="PTHR12220:SF13">
    <property type="entry name" value="LARGE RIBOSOMAL SUBUNIT PROTEIN UL16M"/>
    <property type="match status" value="1"/>
</dbReference>
<comment type="similarity">
    <text evidence="1 6 7">Belongs to the universal ribosomal protein uL16 family.</text>
</comment>
<evidence type="ECO:0000256" key="2">
    <source>
        <dbReference type="ARBA" id="ARBA00022555"/>
    </source>
</evidence>
<gene>
    <name evidence="6" type="primary">rplP</name>
    <name evidence="9" type="ORF">PeribacterD1_0013</name>
</gene>
<dbReference type="Gene3D" id="3.90.1170.10">
    <property type="entry name" value="Ribosomal protein L10e/L16"/>
    <property type="match status" value="1"/>
</dbReference>
<evidence type="ECO:0000256" key="5">
    <source>
        <dbReference type="ARBA" id="ARBA00035198"/>
    </source>
</evidence>
<dbReference type="STRING" id="1735162.PeribacterB2_0013"/>
<evidence type="ECO:0000256" key="4">
    <source>
        <dbReference type="ARBA" id="ARBA00023274"/>
    </source>
</evidence>
<dbReference type="KEGG" id="prf:PeribacterA2_0013"/>
<dbReference type="FunFam" id="3.90.1170.10:FF:000001">
    <property type="entry name" value="50S ribosomal protein L16"/>
    <property type="match status" value="1"/>
</dbReference>
<dbReference type="GO" id="GO:1990904">
    <property type="term" value="C:ribonucleoprotein complex"/>
    <property type="evidence" value="ECO:0007669"/>
    <property type="project" value="UniProtKB-KW"/>
</dbReference>
<evidence type="ECO:0000256" key="3">
    <source>
        <dbReference type="ARBA" id="ARBA00022980"/>
    </source>
</evidence>
<dbReference type="InterPro" id="IPR036920">
    <property type="entry name" value="Ribosomal_uL16_sf"/>
</dbReference>
<reference evidence="10" key="1">
    <citation type="submission" date="2015-10" db="EMBL/GenBank/DDBJ databases">
        <title>Analysis of five complete genome sequences for members of the class Peribacteria in the recently recognized Peregrinibacteria bacterial phylum.</title>
        <authorList>
            <person name="Anantharaman K."/>
            <person name="Brown C.T."/>
            <person name="Burstein D."/>
            <person name="Castelle C.J."/>
            <person name="Probst A.J."/>
            <person name="Thomas B.C."/>
            <person name="Williams K.H."/>
            <person name="Banfield J.F."/>
        </authorList>
    </citation>
    <scope>NUCLEOTIDE SEQUENCE [LARGE SCALE GENOMIC DNA]</scope>
</reference>
<dbReference type="SUPFAM" id="SSF54686">
    <property type="entry name" value="Ribosomal protein L16p/L10e"/>
    <property type="match status" value="1"/>
</dbReference>
<dbReference type="CDD" id="cd01433">
    <property type="entry name" value="Ribosomal_L16_L10e"/>
    <property type="match status" value="1"/>
</dbReference>
<dbReference type="InterPro" id="IPR000114">
    <property type="entry name" value="Ribosomal_uL16_bact-type"/>
</dbReference>
<keyword evidence="6 8" id="KW-0699">rRNA-binding</keyword>
<protein>
    <recommendedName>
        <fullName evidence="5 6">Large ribosomal subunit protein uL16</fullName>
    </recommendedName>
</protein>
<dbReference type="InterPro" id="IPR047873">
    <property type="entry name" value="Ribosomal_uL16"/>
</dbReference>
<dbReference type="Pfam" id="PF00252">
    <property type="entry name" value="Ribosomal_L16"/>
    <property type="match status" value="1"/>
</dbReference>
<comment type="subunit">
    <text evidence="6 8">Part of the 50S ribosomal subunit.</text>
</comment>
<keyword evidence="3 6" id="KW-0689">Ribosomal protein</keyword>
<dbReference type="AlphaFoldDB" id="A0A0S1SP88"/>
<dbReference type="HAMAP" id="MF_01342">
    <property type="entry name" value="Ribosomal_uL16"/>
    <property type="match status" value="1"/>
</dbReference>
<reference evidence="9 10" key="2">
    <citation type="journal article" date="2016" name="PeerJ">
        <title>Analysis of five complete genome sequences for members of the class Peribacteria in the recently recognized Peregrinibacteria bacterial phylum.</title>
        <authorList>
            <person name="Anantharaman K."/>
            <person name="Brown C.T."/>
            <person name="Burstein D."/>
            <person name="Castelle C.J."/>
            <person name="Probst A.J."/>
            <person name="Thomas B.C."/>
            <person name="Williams K.H."/>
            <person name="Banfield J.F."/>
        </authorList>
    </citation>
    <scope>NUCLEOTIDE SEQUENCE [LARGE SCALE GENOMIC DNA]</scope>
    <source>
        <strain evidence="9">RIFOXYD1_FULL_PER-ii_59_16</strain>
    </source>
</reference>
<dbReference type="PANTHER" id="PTHR12220">
    <property type="entry name" value="50S/60S RIBOSOMAL PROTEIN L16"/>
    <property type="match status" value="1"/>
</dbReference>
<dbReference type="GO" id="GO:0019843">
    <property type="term" value="F:rRNA binding"/>
    <property type="evidence" value="ECO:0007669"/>
    <property type="project" value="UniProtKB-UniRule"/>
</dbReference>
<dbReference type="GO" id="GO:0000049">
    <property type="term" value="F:tRNA binding"/>
    <property type="evidence" value="ECO:0007669"/>
    <property type="project" value="UniProtKB-KW"/>
</dbReference>
<dbReference type="Proteomes" id="UP000069135">
    <property type="component" value="Chromosome"/>
</dbReference>
<keyword evidence="4 6" id="KW-0687">Ribonucleoprotein</keyword>
<accession>A0A0S1SIJ0</accession>
<proteinExistence type="inferred from homology"/>
<name>A0A0S1SP88_9BACT</name>
<evidence type="ECO:0000256" key="7">
    <source>
        <dbReference type="RuleBase" id="RU004413"/>
    </source>
</evidence>
<dbReference type="EMBL" id="CP013065">
    <property type="protein sequence ID" value="ALM12718.1"/>
    <property type="molecule type" value="Genomic_DNA"/>
</dbReference>
<accession>A0A0S1SQE9</accession>
<dbReference type="InterPro" id="IPR016180">
    <property type="entry name" value="Ribosomal_uL16_dom"/>
</dbReference>
<dbReference type="PATRIC" id="fig|1735161.3.peg.13"/>
<dbReference type="GO" id="GO:0003735">
    <property type="term" value="F:structural constituent of ribosome"/>
    <property type="evidence" value="ECO:0007669"/>
    <property type="project" value="InterPro"/>
</dbReference>
<dbReference type="GO" id="GO:0005840">
    <property type="term" value="C:ribosome"/>
    <property type="evidence" value="ECO:0007669"/>
    <property type="project" value="UniProtKB-KW"/>
</dbReference>
<evidence type="ECO:0000256" key="6">
    <source>
        <dbReference type="HAMAP-Rule" id="MF_01342"/>
    </source>
</evidence>
<keyword evidence="2 6" id="KW-0820">tRNA-binding</keyword>
<evidence type="ECO:0000256" key="8">
    <source>
        <dbReference type="RuleBase" id="RU004414"/>
    </source>
</evidence>
<accession>A0A0S1SP88</accession>
<evidence type="ECO:0000256" key="1">
    <source>
        <dbReference type="ARBA" id="ARBA00008931"/>
    </source>
</evidence>
<accession>A0A0S1SHT4</accession>
<dbReference type="PRINTS" id="PR00060">
    <property type="entry name" value="RIBOSOMALL16"/>
</dbReference>
<dbReference type="NCBIfam" id="TIGR01164">
    <property type="entry name" value="rplP_bact"/>
    <property type="match status" value="1"/>
</dbReference>